<dbReference type="Proteomes" id="UP001519887">
    <property type="component" value="Unassembled WGS sequence"/>
</dbReference>
<dbReference type="InterPro" id="IPR051313">
    <property type="entry name" value="Bact_iron-sidero_bind"/>
</dbReference>
<organism evidence="6 7">
    <name type="scientific">Paenibacillus sepulcri</name>
    <dbReference type="NCBI Taxonomy" id="359917"/>
    <lineage>
        <taxon>Bacteria</taxon>
        <taxon>Bacillati</taxon>
        <taxon>Bacillota</taxon>
        <taxon>Bacilli</taxon>
        <taxon>Bacillales</taxon>
        <taxon>Paenibacillaceae</taxon>
        <taxon>Paenibacillus</taxon>
    </lineage>
</organism>
<reference evidence="6 7" key="1">
    <citation type="submission" date="2021-07" db="EMBL/GenBank/DDBJ databases">
        <title>Paenibacillus radiodurans sp. nov., isolated from the southeastern edge of Tengger Desert.</title>
        <authorList>
            <person name="Zhang G."/>
        </authorList>
    </citation>
    <scope>NUCLEOTIDE SEQUENCE [LARGE SCALE GENOMIC DNA]</scope>
    <source>
        <strain evidence="6 7">CCM 7311</strain>
    </source>
</reference>
<feature type="non-terminal residue" evidence="6">
    <location>
        <position position="1"/>
    </location>
</feature>
<dbReference type="Gene3D" id="3.40.50.1980">
    <property type="entry name" value="Nitrogenase molybdenum iron protein domain"/>
    <property type="match status" value="1"/>
</dbReference>
<protein>
    <recommendedName>
        <fullName evidence="5">Fe/B12 periplasmic-binding domain-containing protein</fullName>
    </recommendedName>
</protein>
<dbReference type="PANTHER" id="PTHR30532">
    <property type="entry name" value="IRON III DICITRATE-BINDING PERIPLASMIC PROTEIN"/>
    <property type="match status" value="1"/>
</dbReference>
<dbReference type="InterPro" id="IPR002491">
    <property type="entry name" value="ABC_transptr_periplasmic_BD"/>
</dbReference>
<keyword evidence="4" id="KW-0732">Signal</keyword>
<dbReference type="PROSITE" id="PS50983">
    <property type="entry name" value="FE_B12_PBP"/>
    <property type="match status" value="1"/>
</dbReference>
<evidence type="ECO:0000259" key="5">
    <source>
        <dbReference type="PROSITE" id="PS50983"/>
    </source>
</evidence>
<evidence type="ECO:0000313" key="6">
    <source>
        <dbReference type="EMBL" id="MBW7460971.1"/>
    </source>
</evidence>
<evidence type="ECO:0000256" key="4">
    <source>
        <dbReference type="ARBA" id="ARBA00022729"/>
    </source>
</evidence>
<sequence length="131" mass="14608">GETFGVVVIGGYEKGQLRVYGPGNVGYTLFDTLKFPMTDAVKTEWGKGNNQLGLKISLEKLPEFASADRLFLVKFDNDPDFVTQVENSSLWKDLPAVKNGKVYTVDDNIWFSYDVMSFNAQLDDAIRLLGS</sequence>
<keyword evidence="3" id="KW-0813">Transport</keyword>
<evidence type="ECO:0000256" key="1">
    <source>
        <dbReference type="ARBA" id="ARBA00004196"/>
    </source>
</evidence>
<accession>A0ABS7CJ51</accession>
<evidence type="ECO:0000256" key="2">
    <source>
        <dbReference type="ARBA" id="ARBA00008814"/>
    </source>
</evidence>
<comment type="caution">
    <text evidence="6">The sequence shown here is derived from an EMBL/GenBank/DDBJ whole genome shotgun (WGS) entry which is preliminary data.</text>
</comment>
<dbReference type="EMBL" id="JAHZIK010002590">
    <property type="protein sequence ID" value="MBW7460971.1"/>
    <property type="molecule type" value="Genomic_DNA"/>
</dbReference>
<dbReference type="PANTHER" id="PTHR30532:SF29">
    <property type="entry name" value="FE(3+) DICITRATE-BINDING PERIPLASMIC PROTEIN"/>
    <property type="match status" value="1"/>
</dbReference>
<evidence type="ECO:0000313" key="7">
    <source>
        <dbReference type="Proteomes" id="UP001519887"/>
    </source>
</evidence>
<keyword evidence="7" id="KW-1185">Reference proteome</keyword>
<comment type="similarity">
    <text evidence="2">Belongs to the bacterial solute-binding protein 8 family.</text>
</comment>
<feature type="domain" description="Fe/B12 periplasmic-binding" evidence="5">
    <location>
        <begin position="1"/>
        <end position="131"/>
    </location>
</feature>
<name>A0ABS7CJ51_9BACL</name>
<dbReference type="SUPFAM" id="SSF53807">
    <property type="entry name" value="Helical backbone' metal receptor"/>
    <property type="match status" value="1"/>
</dbReference>
<proteinExistence type="inferred from homology"/>
<comment type="subcellular location">
    <subcellularLocation>
        <location evidence="1">Cell envelope</location>
    </subcellularLocation>
</comment>
<evidence type="ECO:0000256" key="3">
    <source>
        <dbReference type="ARBA" id="ARBA00022448"/>
    </source>
</evidence>
<gene>
    <name evidence="6" type="ORF">K0U00_43640</name>
</gene>